<dbReference type="OrthoDB" id="371334at2"/>
<evidence type="ECO:0000313" key="4">
    <source>
        <dbReference type="Proteomes" id="UP000094291"/>
    </source>
</evidence>
<protein>
    <submittedName>
        <fullName evidence="3">Integrase</fullName>
    </submittedName>
</protein>
<accession>A0A1E2VE55</accession>
<dbReference type="SUPFAM" id="SSF53098">
    <property type="entry name" value="Ribonuclease H-like"/>
    <property type="match status" value="1"/>
</dbReference>
<sequence length="589" mass="65458">MAAVMTEYLVEVAKAARSAGHGGKQAIYQQACQELNISLATLHRKLNEVAAVKKSRKQRRDAGQSALSREEALMISGVMMESRRGNDKRLMSLSDALTALRSNNLVRAEHVDEESGEVRLLSESAVHRALRRYGLHPEQLSQPDPHTSLRSLHPNHVWQIDASLCVLYYLKPQAAQANGLHIMDQGEFYKNKPKNLARVMADRVWSYEITDHASGWIYVEYVMGAESGQNFTQVLINAMQERGGADVLHGVPKILYMDPGSANTSAMALNLCKSLGIEAIAHAPGNARATGQVENARNIIEKKFEAGLRFRPVADLSELNALAARWRAVFNAQQVHRRHGKSRSAQWLTIREDQLVKAPSVEVCRELAVATPEERKVTPGLKISFHGDEYCVGEVPNVLVGQKLLVTRNPWREDAAQVVIRGDDGHETFYLVPRVVKDELGFDTTAPVLGEGYGRLADTGAQKAKQAIEQVMTSTETPAQAEAVRKSKSTPLQGRLDPYKPLDDARLPDYMPRRGREHHLQAPTVVAQPLTHLQAAKVLRKQLGDHWQPEHFAWLQRSYPQGIPEDQLAKVAEQLRTPRPALKVVGGND</sequence>
<reference evidence="3 4" key="1">
    <citation type="submission" date="2016-08" db="EMBL/GenBank/DDBJ databases">
        <authorList>
            <person name="Seilhamer J.J."/>
        </authorList>
    </citation>
    <scope>NUCLEOTIDE SEQUENCE [LARGE SCALE GENOMIC DNA]</scope>
    <source>
        <strain evidence="3 4">PH27A</strain>
    </source>
</reference>
<dbReference type="Gene3D" id="3.30.420.10">
    <property type="entry name" value="Ribonuclease H-like superfamily/Ribonuclease H"/>
    <property type="match status" value="1"/>
</dbReference>
<dbReference type="EMBL" id="MDTQ01000001">
    <property type="protein sequence ID" value="ODC05244.1"/>
    <property type="molecule type" value="Genomic_DNA"/>
</dbReference>
<feature type="compositionally biased region" description="Basic and acidic residues" evidence="1">
    <location>
        <begin position="497"/>
        <end position="506"/>
    </location>
</feature>
<dbReference type="InterPro" id="IPR001584">
    <property type="entry name" value="Integrase_cat-core"/>
</dbReference>
<dbReference type="GO" id="GO:0015074">
    <property type="term" value="P:DNA integration"/>
    <property type="evidence" value="ECO:0007669"/>
    <property type="project" value="InterPro"/>
</dbReference>
<name>A0A1E2VE55_9GAMM</name>
<comment type="caution">
    <text evidence="3">The sequence shown here is derived from an EMBL/GenBank/DDBJ whole genome shotgun (WGS) entry which is preliminary data.</text>
</comment>
<dbReference type="PANTHER" id="PTHR35004">
    <property type="entry name" value="TRANSPOSASE RV3428C-RELATED"/>
    <property type="match status" value="1"/>
</dbReference>
<gene>
    <name evidence="3" type="ORF">BFW38_06320</name>
</gene>
<evidence type="ECO:0000256" key="1">
    <source>
        <dbReference type="SAM" id="MobiDB-lite"/>
    </source>
</evidence>
<dbReference type="Pfam" id="PF00665">
    <property type="entry name" value="rve"/>
    <property type="match status" value="1"/>
</dbReference>
<proteinExistence type="predicted"/>
<evidence type="ECO:0000259" key="2">
    <source>
        <dbReference type="PROSITE" id="PS50994"/>
    </source>
</evidence>
<dbReference type="PANTHER" id="PTHR35004:SF7">
    <property type="entry name" value="INTEGRASE PROTEIN"/>
    <property type="match status" value="1"/>
</dbReference>
<feature type="domain" description="Integrase catalytic" evidence="2">
    <location>
        <begin position="150"/>
        <end position="351"/>
    </location>
</feature>
<dbReference type="Proteomes" id="UP000094291">
    <property type="component" value="Unassembled WGS sequence"/>
</dbReference>
<organism evidence="3 4">
    <name type="scientific">Terasakiispira papahanaumokuakeensis</name>
    <dbReference type="NCBI Taxonomy" id="197479"/>
    <lineage>
        <taxon>Bacteria</taxon>
        <taxon>Pseudomonadati</taxon>
        <taxon>Pseudomonadota</taxon>
        <taxon>Gammaproteobacteria</taxon>
        <taxon>Oceanospirillales</taxon>
        <taxon>Terasakiispira</taxon>
    </lineage>
</organism>
<dbReference type="InterPro" id="IPR012337">
    <property type="entry name" value="RNaseH-like_sf"/>
</dbReference>
<dbReference type="InterPro" id="IPR036397">
    <property type="entry name" value="RNaseH_sf"/>
</dbReference>
<dbReference type="STRING" id="197479.BFW38_06320"/>
<feature type="region of interest" description="Disordered" evidence="1">
    <location>
        <begin position="479"/>
        <end position="506"/>
    </location>
</feature>
<dbReference type="PROSITE" id="PS50994">
    <property type="entry name" value="INTEGRASE"/>
    <property type="match status" value="1"/>
</dbReference>
<dbReference type="AlphaFoldDB" id="A0A1E2VE55"/>
<dbReference type="GO" id="GO:0003676">
    <property type="term" value="F:nucleic acid binding"/>
    <property type="evidence" value="ECO:0007669"/>
    <property type="project" value="InterPro"/>
</dbReference>
<evidence type="ECO:0000313" key="3">
    <source>
        <dbReference type="EMBL" id="ODC05244.1"/>
    </source>
</evidence>
<keyword evidence="4" id="KW-1185">Reference proteome</keyword>